<evidence type="ECO:0000313" key="11">
    <source>
        <dbReference type="EMBL" id="WCL93388.1"/>
    </source>
</evidence>
<dbReference type="PRINTS" id="PR00834">
    <property type="entry name" value="PROTEASES2C"/>
</dbReference>
<evidence type="ECO:0000256" key="7">
    <source>
        <dbReference type="PIRSR" id="PIRSR611782-2"/>
    </source>
</evidence>
<evidence type="ECO:0000256" key="4">
    <source>
        <dbReference type="ARBA" id="ARBA00022801"/>
    </source>
</evidence>
<dbReference type="InterPro" id="IPR051201">
    <property type="entry name" value="Chloro_Bact_Ser_Proteases"/>
</dbReference>
<feature type="domain" description="PDZ" evidence="9">
    <location>
        <begin position="248"/>
        <end position="346"/>
    </location>
</feature>
<feature type="binding site" evidence="7">
    <location>
        <position position="104"/>
    </location>
    <ligand>
        <name>substrate</name>
    </ligand>
</feature>
<dbReference type="InterPro" id="IPR001940">
    <property type="entry name" value="Peptidase_S1C"/>
</dbReference>
<gene>
    <name evidence="10" type="ordered locus">RPA3221</name>
    <name evidence="11" type="ORF">TX73_016660</name>
</gene>
<dbReference type="InterPro" id="IPR001478">
    <property type="entry name" value="PDZ"/>
</dbReference>
<keyword evidence="5" id="KW-0720">Serine protease</keyword>
<dbReference type="Pfam" id="PF13180">
    <property type="entry name" value="PDZ_2"/>
    <property type="match status" value="2"/>
</dbReference>
<dbReference type="PANTHER" id="PTHR43343:SF3">
    <property type="entry name" value="PROTEASE DO-LIKE 8, CHLOROPLASTIC"/>
    <property type="match status" value="1"/>
</dbReference>
<dbReference type="SMART" id="SM00228">
    <property type="entry name" value="PDZ"/>
    <property type="match status" value="2"/>
</dbReference>
<dbReference type="HOGENOM" id="CLU_020120_1_1_5"/>
<feature type="chain" id="PRO_5042808957" evidence="8">
    <location>
        <begin position="23"/>
        <end position="463"/>
    </location>
</feature>
<dbReference type="SUPFAM" id="SSF50156">
    <property type="entry name" value="PDZ domain-like"/>
    <property type="match status" value="2"/>
</dbReference>
<dbReference type="MEROPS" id="S01.442"/>
<dbReference type="Proteomes" id="UP000001426">
    <property type="component" value="Chromosome"/>
</dbReference>
<evidence type="ECO:0000256" key="6">
    <source>
        <dbReference type="PIRSR" id="PIRSR611782-1"/>
    </source>
</evidence>
<sequence length="463" mass="48765">MNPIRTFAVLCVSLALTTPLAAQDRRVPSSPAELKLSYAPIVQHVQPAVVNVYAAKVVQNRNPLLEDPIFRRFFGVPGQPEQIQRSLGSGVMVDASGLVVTNNHVIEGADQVKVALADKREFEAEIVLKDSRTDLAVLRLKDTSEKFPTLDFANSDDLLVGDVVLAIGNPFGVGQTVTHGIVSALARTQVGITDYQFFIQTDAAINPGNSGGALVDVSGKLVGINTAIFSRSGGSQGIGFAIPANMVRVVVASAKSGGKAVKRPWLGARLQAVSPEIAETLGLKRPGGALVASVTKGSPAERAGLKLSDLIVSIDGFAIDDPNAFDYRFATRPLGGAAQLEVQRSGKAVKLSIPLETAPDSGRDELVITSRSPFQGAKIANISPAIADEMRLDPSVEGVVVTDLPDDSTAANVGFQKGDIIVAVNNTRIGKTSDLERVAGQTARLWRIMLVRGGQQIQVTLGG</sequence>
<evidence type="ECO:0000256" key="3">
    <source>
        <dbReference type="ARBA" id="ARBA00022737"/>
    </source>
</evidence>
<proteinExistence type="predicted"/>
<dbReference type="InterPro" id="IPR036034">
    <property type="entry name" value="PDZ_sf"/>
</dbReference>
<dbReference type="PROSITE" id="PS50106">
    <property type="entry name" value="PDZ"/>
    <property type="match status" value="1"/>
</dbReference>
<evidence type="ECO:0000259" key="9">
    <source>
        <dbReference type="PROSITE" id="PS50106"/>
    </source>
</evidence>
<reference evidence="10 12" key="2">
    <citation type="journal article" date="2004" name="Nat. Biotechnol.">
        <title>Complete genome sequence of the metabolically versatile photosynthetic bacterium Rhodopseudomonas palustris.</title>
        <authorList>
            <person name="Larimer F.W."/>
            <person name="Chain P."/>
            <person name="Hauser L."/>
            <person name="Lamerdin J."/>
            <person name="Malfatti S."/>
            <person name="Do L."/>
            <person name="Land M.L."/>
            <person name="Pelletier D.A."/>
            <person name="Beatty J.T."/>
            <person name="Lang A.S."/>
            <person name="Tabita F.R."/>
            <person name="Gibson J.L."/>
            <person name="Hanson T.E."/>
            <person name="Bobst C."/>
            <person name="Torres J.L."/>
            <person name="Peres C."/>
            <person name="Harrison F.H."/>
            <person name="Gibson J."/>
            <person name="Harwood C.S."/>
        </authorList>
    </citation>
    <scope>NUCLEOTIDE SEQUENCE [LARGE SCALE GENOMIC DNA]</scope>
    <source>
        <strain evidence="12">ATCC BAA-98 / CGA009</strain>
        <strain evidence="10">CGA009</strain>
    </source>
</reference>
<dbReference type="Gene3D" id="2.30.42.10">
    <property type="match status" value="2"/>
</dbReference>
<dbReference type="GeneID" id="66894307"/>
<keyword evidence="12" id="KW-1185">Reference proteome</keyword>
<feature type="active site" description="Charge relay system" evidence="6">
    <location>
        <position position="210"/>
    </location>
</feature>
<dbReference type="NCBIfam" id="TIGR02037">
    <property type="entry name" value="degP_htrA_DO"/>
    <property type="match status" value="1"/>
</dbReference>
<evidence type="ECO:0000256" key="1">
    <source>
        <dbReference type="ARBA" id="ARBA00022670"/>
    </source>
</evidence>
<dbReference type="RefSeq" id="WP_011158766.1">
    <property type="nucleotide sequence ID" value="NZ_CP116810.1"/>
</dbReference>
<name>Q6N4W2_RHOPA</name>
<reference evidence="11" key="1">
    <citation type="submission" date="2003-07" db="EMBL/GenBank/DDBJ databases">
        <authorList>
            <consortium name="Rhodopseudomonas genome consortium"/>
            <person name="Larimer F."/>
            <person name="Harwood C."/>
        </authorList>
    </citation>
    <scope>NUCLEOTIDE SEQUENCE</scope>
    <source>
        <strain evidence="11">CGA009</strain>
    </source>
</reference>
<keyword evidence="1" id="KW-0645">Protease</keyword>
<dbReference type="EMBL" id="CP116810">
    <property type="protein sequence ID" value="WCL93388.1"/>
    <property type="molecule type" value="Genomic_DNA"/>
</dbReference>
<dbReference type="Pfam" id="PF13365">
    <property type="entry name" value="Trypsin_2"/>
    <property type="match status" value="1"/>
</dbReference>
<keyword evidence="2 8" id="KW-0732">Signal</keyword>
<keyword evidence="10" id="KW-0346">Stress response</keyword>
<evidence type="ECO:0000256" key="8">
    <source>
        <dbReference type="SAM" id="SignalP"/>
    </source>
</evidence>
<feature type="active site" description="Charge relay system" evidence="6">
    <location>
        <position position="104"/>
    </location>
</feature>
<evidence type="ECO:0000256" key="5">
    <source>
        <dbReference type="ARBA" id="ARBA00022825"/>
    </source>
</evidence>
<dbReference type="PANTHER" id="PTHR43343">
    <property type="entry name" value="PEPTIDASE S12"/>
    <property type="match status" value="1"/>
</dbReference>
<dbReference type="PhylomeDB" id="Q6N4W2"/>
<protein>
    <submittedName>
        <fullName evidence="11">DegQ family serine endoprotease</fullName>
    </submittedName>
    <submittedName>
        <fullName evidence="10">Heat shock protein HtrA like</fullName>
    </submittedName>
</protein>
<keyword evidence="3" id="KW-0677">Repeat</keyword>
<feature type="binding site" evidence="7">
    <location>
        <begin position="208"/>
        <end position="210"/>
    </location>
    <ligand>
        <name>substrate</name>
    </ligand>
</feature>
<dbReference type="InterPro" id="IPR009003">
    <property type="entry name" value="Peptidase_S1_PA"/>
</dbReference>
<dbReference type="GO" id="GO:0006508">
    <property type="term" value="P:proteolysis"/>
    <property type="evidence" value="ECO:0007669"/>
    <property type="project" value="UniProtKB-KW"/>
</dbReference>
<dbReference type="InterPro" id="IPR011782">
    <property type="entry name" value="Pept_S1C_Do"/>
</dbReference>
<reference evidence="11" key="3">
    <citation type="submission" date="2022-12" db="EMBL/GenBank/DDBJ databases">
        <title>Complete genome sequence of Rhodopseudomonas palustris CGA0092 and corrections to the R. palustris CGA009 genome sequence.</title>
        <authorList>
            <person name="Mazny B.R."/>
            <person name="Sheff O.F."/>
            <person name="LaSarre B."/>
            <person name="McKinlay A."/>
            <person name="McKinlay J.B."/>
        </authorList>
    </citation>
    <scope>NUCLEOTIDE SEQUENCE</scope>
    <source>
        <strain evidence="11">CGA009</strain>
    </source>
</reference>
<dbReference type="Gene3D" id="2.40.10.120">
    <property type="match status" value="1"/>
</dbReference>
<evidence type="ECO:0000313" key="12">
    <source>
        <dbReference type="Proteomes" id="UP000001426"/>
    </source>
</evidence>
<dbReference type="eggNOG" id="COG0265">
    <property type="taxonomic scope" value="Bacteria"/>
</dbReference>
<feature type="binding site" evidence="7">
    <location>
        <position position="134"/>
    </location>
    <ligand>
        <name>substrate</name>
    </ligand>
</feature>
<dbReference type="EMBL" id="BX572603">
    <property type="protein sequence ID" value="CAE28662.1"/>
    <property type="molecule type" value="Genomic_DNA"/>
</dbReference>
<accession>Q6N4W2</accession>
<dbReference type="SUPFAM" id="SSF50494">
    <property type="entry name" value="Trypsin-like serine proteases"/>
    <property type="match status" value="1"/>
</dbReference>
<dbReference type="GO" id="GO:0004252">
    <property type="term" value="F:serine-type endopeptidase activity"/>
    <property type="evidence" value="ECO:0007669"/>
    <property type="project" value="InterPro"/>
</dbReference>
<dbReference type="AlphaFoldDB" id="Q6N4W2"/>
<keyword evidence="4" id="KW-0378">Hydrolase</keyword>
<feature type="active site" description="Charge relay system" evidence="6">
    <location>
        <position position="134"/>
    </location>
</feature>
<dbReference type="KEGG" id="rpa:TX73_016660"/>
<organism evidence="10">
    <name type="scientific">Rhodopseudomonas palustris (strain ATCC BAA-98 / CGA009)</name>
    <dbReference type="NCBI Taxonomy" id="258594"/>
    <lineage>
        <taxon>Bacteria</taxon>
        <taxon>Pseudomonadati</taxon>
        <taxon>Pseudomonadota</taxon>
        <taxon>Alphaproteobacteria</taxon>
        <taxon>Hyphomicrobiales</taxon>
        <taxon>Nitrobacteraceae</taxon>
        <taxon>Rhodopseudomonas</taxon>
    </lineage>
</organism>
<evidence type="ECO:0000313" key="10">
    <source>
        <dbReference type="EMBL" id="CAE28662.1"/>
    </source>
</evidence>
<evidence type="ECO:0000256" key="2">
    <source>
        <dbReference type="ARBA" id="ARBA00022729"/>
    </source>
</evidence>
<dbReference type="STRING" id="258594.RPA3221"/>
<feature type="signal peptide" evidence="8">
    <location>
        <begin position="1"/>
        <end position="22"/>
    </location>
</feature>